<evidence type="ECO:0008006" key="9">
    <source>
        <dbReference type="Google" id="ProtNLM"/>
    </source>
</evidence>
<dbReference type="InterPro" id="IPR010583">
    <property type="entry name" value="MipA"/>
</dbReference>
<evidence type="ECO:0000313" key="7">
    <source>
        <dbReference type="EMBL" id="GGX71097.1"/>
    </source>
</evidence>
<organism evidence="7 8">
    <name type="scientific">Litorimonas cladophorae</name>
    <dbReference type="NCBI Taxonomy" id="1220491"/>
    <lineage>
        <taxon>Bacteria</taxon>
        <taxon>Pseudomonadati</taxon>
        <taxon>Pseudomonadota</taxon>
        <taxon>Alphaproteobacteria</taxon>
        <taxon>Maricaulales</taxon>
        <taxon>Robiginitomaculaceae</taxon>
    </lineage>
</organism>
<feature type="signal peptide" evidence="6">
    <location>
        <begin position="1"/>
        <end position="23"/>
    </location>
</feature>
<keyword evidence="4" id="KW-0472">Membrane</keyword>
<name>A0A918NIZ4_9PROT</name>
<dbReference type="AlphaFoldDB" id="A0A918NIZ4"/>
<reference evidence="7 8" key="1">
    <citation type="journal article" date="2014" name="Int. J. Syst. Evol. Microbiol.">
        <title>Complete genome sequence of Corynebacterium casei LMG S-19264T (=DSM 44701T), isolated from a smear-ripened cheese.</title>
        <authorList>
            <consortium name="US DOE Joint Genome Institute (JGI-PGF)"/>
            <person name="Walter F."/>
            <person name="Albersmeier A."/>
            <person name="Kalinowski J."/>
            <person name="Ruckert C."/>
        </authorList>
    </citation>
    <scope>NUCLEOTIDE SEQUENCE [LARGE SCALE GENOMIC DNA]</scope>
    <source>
        <strain evidence="7 8">KCTC 23968</strain>
    </source>
</reference>
<comment type="similarity">
    <text evidence="2">Belongs to the MipA/OmpV family.</text>
</comment>
<evidence type="ECO:0000256" key="4">
    <source>
        <dbReference type="ARBA" id="ARBA00023136"/>
    </source>
</evidence>
<accession>A0A918NIZ4</accession>
<dbReference type="Proteomes" id="UP000600865">
    <property type="component" value="Unassembled WGS sequence"/>
</dbReference>
<sequence>MRRFSFIAPFLFAALVSPLPATAQDSIFDIPEAEQLTFADVGVAAVSRETYVGSSESEISVLPYINAQYKGRFFANAALGAGAYAIRNKNFRLGGSVHYSLGRDGADTPLNSDAFDVDGGFSANLSSRLYTPVAAIDVVGSVPLSGDLDGFRVDTLVTTQFFLFDKALQITPGVRATYHSDGYLDSLYGITDAQLASAALPENSDITALGFKSEVSTLGAHAAAYYDLSHDLQLIGIVNYSRLIGDVRDTPLAPKKNGLTAAVAIARTF</sequence>
<evidence type="ECO:0000256" key="3">
    <source>
        <dbReference type="ARBA" id="ARBA00022729"/>
    </source>
</evidence>
<evidence type="ECO:0000256" key="1">
    <source>
        <dbReference type="ARBA" id="ARBA00004442"/>
    </source>
</evidence>
<keyword evidence="8" id="KW-1185">Reference proteome</keyword>
<dbReference type="Pfam" id="PF06629">
    <property type="entry name" value="MipA"/>
    <property type="match status" value="1"/>
</dbReference>
<comment type="caution">
    <text evidence="7">The sequence shown here is derived from an EMBL/GenBank/DDBJ whole genome shotgun (WGS) entry which is preliminary data.</text>
</comment>
<evidence type="ECO:0000256" key="6">
    <source>
        <dbReference type="SAM" id="SignalP"/>
    </source>
</evidence>
<comment type="subcellular location">
    <subcellularLocation>
        <location evidence="1">Cell outer membrane</location>
    </subcellularLocation>
</comment>
<evidence type="ECO:0000256" key="2">
    <source>
        <dbReference type="ARBA" id="ARBA00005722"/>
    </source>
</evidence>
<feature type="chain" id="PRO_5038093146" description="MipA/OmpV family protein" evidence="6">
    <location>
        <begin position="24"/>
        <end position="269"/>
    </location>
</feature>
<dbReference type="PANTHER" id="PTHR38776">
    <property type="entry name" value="MLTA-INTERACTING PROTEIN-RELATED"/>
    <property type="match status" value="1"/>
</dbReference>
<dbReference type="RefSeq" id="WP_189585566.1">
    <property type="nucleotide sequence ID" value="NZ_BMYV01000002.1"/>
</dbReference>
<evidence type="ECO:0000256" key="5">
    <source>
        <dbReference type="ARBA" id="ARBA00023237"/>
    </source>
</evidence>
<dbReference type="GO" id="GO:0009279">
    <property type="term" value="C:cell outer membrane"/>
    <property type="evidence" value="ECO:0007669"/>
    <property type="project" value="UniProtKB-SubCell"/>
</dbReference>
<evidence type="ECO:0000313" key="8">
    <source>
        <dbReference type="Proteomes" id="UP000600865"/>
    </source>
</evidence>
<keyword evidence="3 6" id="KW-0732">Signal</keyword>
<dbReference type="PANTHER" id="PTHR38776:SF1">
    <property type="entry name" value="MLTA-INTERACTING PROTEIN-RELATED"/>
    <property type="match status" value="1"/>
</dbReference>
<proteinExistence type="inferred from homology"/>
<dbReference type="EMBL" id="BMYV01000002">
    <property type="protein sequence ID" value="GGX71097.1"/>
    <property type="molecule type" value="Genomic_DNA"/>
</dbReference>
<keyword evidence="5" id="KW-0998">Cell outer membrane</keyword>
<gene>
    <name evidence="7" type="ORF">GCM10011309_21570</name>
</gene>
<protein>
    <recommendedName>
        <fullName evidence="9">MipA/OmpV family protein</fullName>
    </recommendedName>
</protein>